<dbReference type="Pfam" id="PF03160">
    <property type="entry name" value="Calx-beta"/>
    <property type="match status" value="1"/>
</dbReference>
<reference evidence="6" key="1">
    <citation type="submission" date="2017-08" db="EMBL/GenBank/DDBJ databases">
        <authorList>
            <person name="Imhoff J.F."/>
            <person name="Rahn T."/>
            <person name="Kuenzel S."/>
            <person name="Neulinger S.C."/>
        </authorList>
    </citation>
    <scope>NUCLEOTIDE SEQUENCE</scope>
    <source>
        <strain evidence="6">DSM 11080</strain>
    </source>
</reference>
<evidence type="ECO:0000256" key="4">
    <source>
        <dbReference type="ARBA" id="ARBA00023065"/>
    </source>
</evidence>
<dbReference type="SUPFAM" id="SSF141072">
    <property type="entry name" value="CalX-like"/>
    <property type="match status" value="1"/>
</dbReference>
<dbReference type="Proteomes" id="UP001296776">
    <property type="component" value="Unassembled WGS sequence"/>
</dbReference>
<accession>A0AAJ0U7J5</accession>
<evidence type="ECO:0000259" key="5">
    <source>
        <dbReference type="SMART" id="SM00237"/>
    </source>
</evidence>
<feature type="domain" description="Calx-beta" evidence="5">
    <location>
        <begin position="54"/>
        <end position="139"/>
    </location>
</feature>
<keyword evidence="7" id="KW-1185">Reference proteome</keyword>
<keyword evidence="4" id="KW-0406">Ion transport</keyword>
<keyword evidence="4" id="KW-0813">Transport</keyword>
<comment type="caution">
    <text evidence="6">The sequence shown here is derived from an EMBL/GenBank/DDBJ whole genome shotgun (WGS) entry which is preliminary data.</text>
</comment>
<dbReference type="GO" id="GO:0016020">
    <property type="term" value="C:membrane"/>
    <property type="evidence" value="ECO:0007669"/>
    <property type="project" value="InterPro"/>
</dbReference>
<proteinExistence type="predicted"/>
<dbReference type="InterPro" id="IPR038081">
    <property type="entry name" value="CalX-like_sf"/>
</dbReference>
<keyword evidence="2" id="KW-0677">Repeat</keyword>
<organism evidence="6 7">
    <name type="scientific">Halochromatium glycolicum</name>
    <dbReference type="NCBI Taxonomy" id="85075"/>
    <lineage>
        <taxon>Bacteria</taxon>
        <taxon>Pseudomonadati</taxon>
        <taxon>Pseudomonadota</taxon>
        <taxon>Gammaproteobacteria</taxon>
        <taxon>Chromatiales</taxon>
        <taxon>Chromatiaceae</taxon>
        <taxon>Halochromatium</taxon>
    </lineage>
</organism>
<keyword evidence="3" id="KW-0106">Calcium</keyword>
<dbReference type="GO" id="GO:0098703">
    <property type="term" value="P:calcium ion import across plasma membrane"/>
    <property type="evidence" value="ECO:0007669"/>
    <property type="project" value="TreeGrafter"/>
</dbReference>
<dbReference type="InterPro" id="IPR003644">
    <property type="entry name" value="Calx_beta"/>
</dbReference>
<dbReference type="InterPro" id="IPR051171">
    <property type="entry name" value="CaCA"/>
</dbReference>
<evidence type="ECO:0000256" key="1">
    <source>
        <dbReference type="ARBA" id="ARBA00022729"/>
    </source>
</evidence>
<evidence type="ECO:0000256" key="3">
    <source>
        <dbReference type="ARBA" id="ARBA00022837"/>
    </source>
</evidence>
<keyword evidence="1" id="KW-0732">Signal</keyword>
<gene>
    <name evidence="6" type="ORF">CKO40_20145</name>
</gene>
<protein>
    <recommendedName>
        <fullName evidence="5">Calx-beta domain-containing protein</fullName>
    </recommendedName>
</protein>
<evidence type="ECO:0000256" key="2">
    <source>
        <dbReference type="ARBA" id="ARBA00022737"/>
    </source>
</evidence>
<reference evidence="6" key="2">
    <citation type="journal article" date="2020" name="Microorganisms">
        <title>Osmotic Adaptation and Compatible Solute Biosynthesis of Phototrophic Bacteria as Revealed from Genome Analyses.</title>
        <authorList>
            <person name="Imhoff J.F."/>
            <person name="Rahn T."/>
            <person name="Kunzel S."/>
            <person name="Keller A."/>
            <person name="Neulinger S.C."/>
        </authorList>
    </citation>
    <scope>NUCLEOTIDE SEQUENCE</scope>
    <source>
        <strain evidence="6">DSM 11080</strain>
    </source>
</reference>
<evidence type="ECO:0000313" key="7">
    <source>
        <dbReference type="Proteomes" id="UP001296776"/>
    </source>
</evidence>
<dbReference type="PANTHER" id="PTHR11878">
    <property type="entry name" value="SODIUM/CALCIUM EXCHANGER"/>
    <property type="match status" value="1"/>
</dbReference>
<dbReference type="AlphaFoldDB" id="A0AAJ0U7J5"/>
<dbReference type="Gene3D" id="2.60.40.2030">
    <property type="match status" value="1"/>
</dbReference>
<dbReference type="GO" id="GO:0005432">
    <property type="term" value="F:calcium:sodium antiporter activity"/>
    <property type="evidence" value="ECO:0007669"/>
    <property type="project" value="TreeGrafter"/>
</dbReference>
<evidence type="ECO:0000313" key="6">
    <source>
        <dbReference type="EMBL" id="MBK1706785.1"/>
    </source>
</evidence>
<dbReference type="PANTHER" id="PTHR11878:SF65">
    <property type="entry name" value="NA_CA-EXCHANGE PROTEIN, ISOFORM G"/>
    <property type="match status" value="1"/>
</dbReference>
<dbReference type="EMBL" id="NRSJ01000051">
    <property type="protein sequence ID" value="MBK1706785.1"/>
    <property type="molecule type" value="Genomic_DNA"/>
</dbReference>
<dbReference type="SMART" id="SM00237">
    <property type="entry name" value="Calx_beta"/>
    <property type="match status" value="1"/>
</dbReference>
<dbReference type="GO" id="GO:0007154">
    <property type="term" value="P:cell communication"/>
    <property type="evidence" value="ECO:0007669"/>
    <property type="project" value="InterPro"/>
</dbReference>
<name>A0AAJ0U7J5_9GAMM</name>
<sequence length="166" mass="17793">MDAIALSPDLDGLLNSTFGELAGWQRVSAQQEWIDQNLRAQLPGAPTRPAEIEQRVVEGDYGTHYAYSLLSFNGTREEPSSVLSVDYATRDGSATAGTDYLAVEGTLNLYPGEDQAVIPVEIIGDRAAEPDEVFYLDVTNPVGGVFPGGAVQLTAVRTIVDDDGLF</sequence>